<dbReference type="PANTHER" id="PTHR21064:SF1">
    <property type="entry name" value="HYDROXYLYSINE KINASE"/>
    <property type="match status" value="1"/>
</dbReference>
<keyword evidence="11" id="KW-1185">Reference proteome</keyword>
<evidence type="ECO:0000259" key="9">
    <source>
        <dbReference type="Pfam" id="PF01636"/>
    </source>
</evidence>
<evidence type="ECO:0000256" key="4">
    <source>
        <dbReference type="ARBA" id="ARBA00022777"/>
    </source>
</evidence>
<dbReference type="STRING" id="198092.SAMN02745194_02233"/>
<comment type="catalytic activity">
    <reaction evidence="5">
        <text>(5R)-5-hydroxy-L-lysine + GTP = (5R)-5-phosphooxy-L-lysine + GDP + H(+)</text>
        <dbReference type="Rhea" id="RHEA:19049"/>
        <dbReference type="ChEBI" id="CHEBI:15378"/>
        <dbReference type="ChEBI" id="CHEBI:37565"/>
        <dbReference type="ChEBI" id="CHEBI:57882"/>
        <dbReference type="ChEBI" id="CHEBI:58189"/>
        <dbReference type="ChEBI" id="CHEBI:58357"/>
        <dbReference type="EC" id="2.7.1.81"/>
    </reaction>
</comment>
<reference evidence="10 11" key="1">
    <citation type="submission" date="2016-11" db="EMBL/GenBank/DDBJ databases">
        <authorList>
            <person name="Jaros S."/>
            <person name="Januszkiewicz K."/>
            <person name="Wedrychowicz H."/>
        </authorList>
    </citation>
    <scope>NUCLEOTIDE SEQUENCE [LARGE SCALE GENOMIC DNA]</scope>
    <source>
        <strain evidence="10 11">DSM 14916</strain>
    </source>
</reference>
<gene>
    <name evidence="10" type="ORF">SAMN02745194_02233</name>
</gene>
<comment type="function">
    <text evidence="6">Catalyzes the GTP-dependent phosphorylation of 5-hydroxy-L-lysine.</text>
</comment>
<evidence type="ECO:0000256" key="2">
    <source>
        <dbReference type="ARBA" id="ARBA00022490"/>
    </source>
</evidence>
<comment type="subcellular location">
    <subcellularLocation>
        <location evidence="1">Cytoplasm</location>
    </subcellularLocation>
</comment>
<feature type="domain" description="Aminoglycoside phosphotransferase" evidence="9">
    <location>
        <begin position="73"/>
        <end position="288"/>
    </location>
</feature>
<evidence type="ECO:0000256" key="3">
    <source>
        <dbReference type="ARBA" id="ARBA00022679"/>
    </source>
</evidence>
<dbReference type="GO" id="GO:0047992">
    <property type="term" value="F:hydroxylysine kinase activity"/>
    <property type="evidence" value="ECO:0007669"/>
    <property type="project" value="UniProtKB-EC"/>
</dbReference>
<dbReference type="EC" id="2.7.1.81" evidence="7"/>
<evidence type="ECO:0000256" key="7">
    <source>
        <dbReference type="ARBA" id="ARBA00038873"/>
    </source>
</evidence>
<evidence type="ECO:0000256" key="8">
    <source>
        <dbReference type="ARBA" id="ARBA00040505"/>
    </source>
</evidence>
<keyword evidence="4" id="KW-0418">Kinase</keyword>
<evidence type="ECO:0000256" key="5">
    <source>
        <dbReference type="ARBA" id="ARBA00036820"/>
    </source>
</evidence>
<dbReference type="Proteomes" id="UP000184387">
    <property type="component" value="Unassembled WGS sequence"/>
</dbReference>
<dbReference type="OrthoDB" id="156345at2"/>
<keyword evidence="2" id="KW-0963">Cytoplasm</keyword>
<evidence type="ECO:0000313" key="11">
    <source>
        <dbReference type="Proteomes" id="UP000184387"/>
    </source>
</evidence>
<evidence type="ECO:0000313" key="10">
    <source>
        <dbReference type="EMBL" id="SHJ29917.1"/>
    </source>
</evidence>
<evidence type="ECO:0000256" key="1">
    <source>
        <dbReference type="ARBA" id="ARBA00004496"/>
    </source>
</evidence>
<keyword evidence="3" id="KW-0808">Transferase</keyword>
<name>A0A1M6I639_9PROT</name>
<dbReference type="GO" id="GO:0005737">
    <property type="term" value="C:cytoplasm"/>
    <property type="evidence" value="ECO:0007669"/>
    <property type="project" value="UniProtKB-SubCell"/>
</dbReference>
<proteinExistence type="predicted"/>
<dbReference type="SUPFAM" id="SSF56112">
    <property type="entry name" value="Protein kinase-like (PK-like)"/>
    <property type="match status" value="1"/>
</dbReference>
<dbReference type="Pfam" id="PF01636">
    <property type="entry name" value="APH"/>
    <property type="match status" value="1"/>
</dbReference>
<protein>
    <recommendedName>
        <fullName evidence="8">Hydroxylysine kinase</fullName>
        <ecNumber evidence="7">2.7.1.81</ecNumber>
    </recommendedName>
</protein>
<dbReference type="InterPro" id="IPR002575">
    <property type="entry name" value="Aminoglycoside_PTrfase"/>
</dbReference>
<dbReference type="PANTHER" id="PTHR21064">
    <property type="entry name" value="AMINOGLYCOSIDE PHOSPHOTRANSFERASE DOMAIN-CONTAINING PROTEIN-RELATED"/>
    <property type="match status" value="1"/>
</dbReference>
<dbReference type="InterPro" id="IPR011009">
    <property type="entry name" value="Kinase-like_dom_sf"/>
</dbReference>
<dbReference type="InterPro" id="IPR050249">
    <property type="entry name" value="Pseudomonas-type_ThrB"/>
</dbReference>
<dbReference type="AlphaFoldDB" id="A0A1M6I639"/>
<dbReference type="Gene3D" id="3.90.1200.10">
    <property type="match status" value="1"/>
</dbReference>
<organism evidence="10 11">
    <name type="scientific">Muricoccus roseus</name>
    <dbReference type="NCBI Taxonomy" id="198092"/>
    <lineage>
        <taxon>Bacteria</taxon>
        <taxon>Pseudomonadati</taxon>
        <taxon>Pseudomonadota</taxon>
        <taxon>Alphaproteobacteria</taxon>
        <taxon>Acetobacterales</taxon>
        <taxon>Roseomonadaceae</taxon>
        <taxon>Muricoccus</taxon>
    </lineage>
</organism>
<sequence length="370" mass="39357">MRCDGAGNGPGGRHGLDRLGILPGPGVVPIVPTRTDPLLDPLILAAPPVIDPGALGQALAAHWGLEGALHSLGGERDRNFRLDRPGAAPLLVKVAHPDEDPAITEFQTAALLHLEATGPDLPVPRMIRTRDGGTGTPLAAQDGRLCLLRVLTFLPGRVMTEALASARELGVLTARLDGALEGFAHPADRRRLLWDIREAPALRAFLGDVEDAGLRALAAAALDRFEREAAGPLAALPMQVIHNDLNPHNVLVDAERPARLAGIIDFGDMVRASRLQEVATACAYLLGPGENPLSGPAAFLAGYRSVLPLPEPQAALLPALIATRMAMTVLITHWRARRQPENAVYILRNMPRARDGLERLARLAPATIEG</sequence>
<evidence type="ECO:0000256" key="6">
    <source>
        <dbReference type="ARBA" id="ARBA00037368"/>
    </source>
</evidence>
<accession>A0A1M6I639</accession>
<dbReference type="EMBL" id="FQZF01000011">
    <property type="protein sequence ID" value="SHJ29917.1"/>
    <property type="molecule type" value="Genomic_DNA"/>
</dbReference>